<feature type="domain" description="Glycosyl transferase family 28 C-terminal" evidence="12">
    <location>
        <begin position="191"/>
        <end position="342"/>
    </location>
</feature>
<evidence type="ECO:0000313" key="16">
    <source>
        <dbReference type="Proteomes" id="UP000654720"/>
    </source>
</evidence>
<feature type="domain" description="Glycosyltransferase family 28 N-terminal" evidence="11">
    <location>
        <begin position="4"/>
        <end position="143"/>
    </location>
</feature>
<dbReference type="GO" id="GO:0071555">
    <property type="term" value="P:cell wall organization"/>
    <property type="evidence" value="ECO:0007669"/>
    <property type="project" value="UniProtKB-KW"/>
</dbReference>
<gene>
    <name evidence="10 14" type="primary">murG</name>
    <name evidence="14" type="ORF">DWW18_00645</name>
    <name evidence="13" type="ORF">I6J59_14005</name>
</gene>
<dbReference type="Gene3D" id="3.40.50.2000">
    <property type="entry name" value="Glycogen Phosphorylase B"/>
    <property type="match status" value="2"/>
</dbReference>
<comment type="function">
    <text evidence="10">Cell wall formation. Catalyzes the transfer of a GlcNAc subunit on undecaprenyl-pyrophosphoryl-MurNAc-pentapeptide (lipid intermediate I) to form undecaprenyl-pyrophosphoryl-MurNAc-(pentapeptide)GlcNAc (lipid intermediate II).</text>
</comment>
<dbReference type="GO" id="GO:0051301">
    <property type="term" value="P:cell division"/>
    <property type="evidence" value="ECO:0007669"/>
    <property type="project" value="UniProtKB-KW"/>
</dbReference>
<dbReference type="EMBL" id="QRZA01000001">
    <property type="protein sequence ID" value="RGV36738.1"/>
    <property type="molecule type" value="Genomic_DNA"/>
</dbReference>
<dbReference type="Pfam" id="PF04101">
    <property type="entry name" value="Glyco_tran_28_C"/>
    <property type="match status" value="1"/>
</dbReference>
<dbReference type="InterPro" id="IPR006009">
    <property type="entry name" value="GlcNAc_MurG"/>
</dbReference>
<dbReference type="GO" id="GO:0050511">
    <property type="term" value="F:undecaprenyldiphospho-muramoylpentapeptide beta-N-acetylglucosaminyltransferase activity"/>
    <property type="evidence" value="ECO:0007669"/>
    <property type="project" value="UniProtKB-UniRule"/>
</dbReference>
<keyword evidence="4 10" id="KW-0808">Transferase</keyword>
<evidence type="ECO:0000256" key="8">
    <source>
        <dbReference type="ARBA" id="ARBA00023306"/>
    </source>
</evidence>
<keyword evidence="2 10" id="KW-0132">Cell division</keyword>
<feature type="binding site" evidence="10">
    <location>
        <position position="198"/>
    </location>
    <ligand>
        <name>UDP-N-acetyl-alpha-D-glucosamine</name>
        <dbReference type="ChEBI" id="CHEBI:57705"/>
    </ligand>
</feature>
<keyword evidence="9 10" id="KW-0961">Cell wall biogenesis/degradation</keyword>
<dbReference type="InterPro" id="IPR007235">
    <property type="entry name" value="Glyco_trans_28_C"/>
</dbReference>
<dbReference type="GO" id="GO:0005975">
    <property type="term" value="P:carbohydrate metabolic process"/>
    <property type="evidence" value="ECO:0007669"/>
    <property type="project" value="InterPro"/>
</dbReference>
<feature type="binding site" evidence="10">
    <location>
        <position position="298"/>
    </location>
    <ligand>
        <name>UDP-N-acetyl-alpha-D-glucosamine</name>
        <dbReference type="ChEBI" id="CHEBI:57705"/>
    </ligand>
</feature>
<keyword evidence="16" id="KW-1185">Reference proteome</keyword>
<evidence type="ECO:0000256" key="4">
    <source>
        <dbReference type="ARBA" id="ARBA00022679"/>
    </source>
</evidence>
<dbReference type="EC" id="2.4.1.227" evidence="10"/>
<dbReference type="GO" id="GO:0009252">
    <property type="term" value="P:peptidoglycan biosynthetic process"/>
    <property type="evidence" value="ECO:0007669"/>
    <property type="project" value="UniProtKB-UniRule"/>
</dbReference>
<evidence type="ECO:0000313" key="13">
    <source>
        <dbReference type="EMBL" id="QRO49032.1"/>
    </source>
</evidence>
<evidence type="ECO:0000256" key="3">
    <source>
        <dbReference type="ARBA" id="ARBA00022676"/>
    </source>
</evidence>
<comment type="subcellular location">
    <subcellularLocation>
        <location evidence="10">Cell membrane</location>
        <topology evidence="10">Peripheral membrane protein</topology>
        <orientation evidence="10">Cytoplasmic side</orientation>
    </subcellularLocation>
</comment>
<evidence type="ECO:0000256" key="5">
    <source>
        <dbReference type="ARBA" id="ARBA00022960"/>
    </source>
</evidence>
<name>A0A412X766_9BACT</name>
<evidence type="ECO:0000256" key="1">
    <source>
        <dbReference type="ARBA" id="ARBA00022475"/>
    </source>
</evidence>
<sequence length="364" mass="39826">MKKVIISGGGTGGHIFPALSIANALKRLNKDIEILFVGAEGKMEMEKVPEAGYKIVGLPVRGLQRKLTLNNLKVLWNLWRSLKKAKRVVREFKPDVVVGVGGYASGPIGKVATNAGIPLVLQEQNSYAGVTNKLLAKKAAKICVAYEGMERFFPQEKIIFTGNPVRKDLLNAVSERAEGIAFYGLNANKKTVLVTGGSLGAGSINKAMVRWLEKIAGWKDVQVIWQCGSYYHKELEEQLKGRMPENVKFMPFLKRMDLAYACADLVVARAGAGTISELCLLGKAVVLVPSPNVAEDHQTKNAMALVNKQAAVMVKDAEVVERLGGVMERLLQDDGERKSLSEHILTLAMKDSDEVIAREILKIM</sequence>
<dbReference type="Proteomes" id="UP000654720">
    <property type="component" value="Chromosome"/>
</dbReference>
<dbReference type="NCBIfam" id="TIGR01133">
    <property type="entry name" value="murG"/>
    <property type="match status" value="1"/>
</dbReference>
<evidence type="ECO:0000256" key="9">
    <source>
        <dbReference type="ARBA" id="ARBA00023316"/>
    </source>
</evidence>
<keyword evidence="7 10" id="KW-0472">Membrane</keyword>
<keyword evidence="5 10" id="KW-0133">Cell shape</keyword>
<dbReference type="AlphaFoldDB" id="A0A412X766"/>
<dbReference type="GO" id="GO:0008360">
    <property type="term" value="P:regulation of cell shape"/>
    <property type="evidence" value="ECO:0007669"/>
    <property type="project" value="UniProtKB-KW"/>
</dbReference>
<dbReference type="UniPathway" id="UPA00219"/>
<keyword evidence="6 10" id="KW-0573">Peptidoglycan synthesis</keyword>
<comment type="caution">
    <text evidence="10">Lacks conserved residue(s) required for the propagation of feature annotation.</text>
</comment>
<organism evidence="14 15">
    <name type="scientific">Butyricimonas virosa</name>
    <dbReference type="NCBI Taxonomy" id="544645"/>
    <lineage>
        <taxon>Bacteria</taxon>
        <taxon>Pseudomonadati</taxon>
        <taxon>Bacteroidota</taxon>
        <taxon>Bacteroidia</taxon>
        <taxon>Bacteroidales</taxon>
        <taxon>Odoribacteraceae</taxon>
        <taxon>Butyricimonas</taxon>
    </lineage>
</organism>
<dbReference type="InterPro" id="IPR004276">
    <property type="entry name" value="GlycoTrans_28_N"/>
</dbReference>
<dbReference type="GeneID" id="93098320"/>
<evidence type="ECO:0000259" key="11">
    <source>
        <dbReference type="Pfam" id="PF03033"/>
    </source>
</evidence>
<dbReference type="Proteomes" id="UP000283589">
    <property type="component" value="Unassembled WGS sequence"/>
</dbReference>
<dbReference type="PANTHER" id="PTHR21015">
    <property type="entry name" value="UDP-N-ACETYLGLUCOSAMINE--N-ACETYLMURAMYL-(PENTAPEPTIDE) PYROPHOSPHORYL-UNDECAPRENOL N-ACETYLGLUCOSAMINE TRANSFERASE 1"/>
    <property type="match status" value="1"/>
</dbReference>
<dbReference type="CDD" id="cd03785">
    <property type="entry name" value="GT28_MurG"/>
    <property type="match status" value="1"/>
</dbReference>
<dbReference type="PANTHER" id="PTHR21015:SF22">
    <property type="entry name" value="GLYCOSYLTRANSFERASE"/>
    <property type="match status" value="1"/>
</dbReference>
<reference evidence="13 16" key="2">
    <citation type="submission" date="2021-02" db="EMBL/GenBank/DDBJ databases">
        <title>FDA dAtabase for Regulatory Grade micrObial Sequences (FDA-ARGOS): Supporting development and validation of Infectious Disease Dx tests.</title>
        <authorList>
            <person name="Carlson P."/>
            <person name="Fischbach M."/>
            <person name="Hastie J."/>
            <person name="Bilen M."/>
            <person name="Cheng A."/>
            <person name="Tallon L."/>
            <person name="Sadzewicz L."/>
            <person name="Zhao X."/>
            <person name="Boylan J."/>
            <person name="Ott S."/>
            <person name="Bowen H."/>
            <person name="Vavikolanu K."/>
            <person name="Mehta A."/>
            <person name="Aluvathingal J."/>
            <person name="Nadendla S."/>
            <person name="Yan Y."/>
            <person name="Sichtig H."/>
        </authorList>
    </citation>
    <scope>NUCLEOTIDE SEQUENCE [LARGE SCALE GENOMIC DNA]</scope>
    <source>
        <strain evidence="13 16">FDAARGOS_1229</strain>
    </source>
</reference>
<reference evidence="14 15" key="1">
    <citation type="submission" date="2018-08" db="EMBL/GenBank/DDBJ databases">
        <title>A genome reference for cultivated species of the human gut microbiota.</title>
        <authorList>
            <person name="Zou Y."/>
            <person name="Xue W."/>
            <person name="Luo G."/>
        </authorList>
    </citation>
    <scope>NUCLEOTIDE SEQUENCE [LARGE SCALE GENOMIC DNA]</scope>
    <source>
        <strain evidence="14 15">AF14-49</strain>
    </source>
</reference>
<feature type="binding site" evidence="10">
    <location>
        <position position="166"/>
    </location>
    <ligand>
        <name>UDP-N-acetyl-alpha-D-glucosamine</name>
        <dbReference type="ChEBI" id="CHEBI:57705"/>
    </ligand>
</feature>
<evidence type="ECO:0000256" key="7">
    <source>
        <dbReference type="ARBA" id="ARBA00023136"/>
    </source>
</evidence>
<accession>A0A412X766</accession>
<comment type="similarity">
    <text evidence="10">Belongs to the glycosyltransferase 28 family. MurG subfamily.</text>
</comment>
<keyword evidence="1 10" id="KW-1003">Cell membrane</keyword>
<keyword evidence="3 10" id="KW-0328">Glycosyltransferase</keyword>
<evidence type="ECO:0000313" key="14">
    <source>
        <dbReference type="EMBL" id="RGV36738.1"/>
    </source>
</evidence>
<feature type="binding site" evidence="10">
    <location>
        <begin position="11"/>
        <end position="13"/>
    </location>
    <ligand>
        <name>UDP-N-acetyl-alpha-D-glucosamine</name>
        <dbReference type="ChEBI" id="CHEBI:57705"/>
    </ligand>
</feature>
<evidence type="ECO:0000256" key="10">
    <source>
        <dbReference type="HAMAP-Rule" id="MF_00033"/>
    </source>
</evidence>
<dbReference type="Pfam" id="PF03033">
    <property type="entry name" value="Glyco_transf_28"/>
    <property type="match status" value="1"/>
</dbReference>
<proteinExistence type="inferred from homology"/>
<evidence type="ECO:0000256" key="6">
    <source>
        <dbReference type="ARBA" id="ARBA00022984"/>
    </source>
</evidence>
<feature type="binding site" evidence="10">
    <location>
        <position position="125"/>
    </location>
    <ligand>
        <name>UDP-N-acetyl-alpha-D-glucosamine</name>
        <dbReference type="ChEBI" id="CHEBI:57705"/>
    </ligand>
</feature>
<protein>
    <recommendedName>
        <fullName evidence="10">UDP-N-acetylglucosamine--N-acetylmuramyl-(pentapeptide) pyrophosphoryl-undecaprenol N-acetylglucosamine transferase</fullName>
        <ecNumber evidence="10">2.4.1.227</ecNumber>
    </recommendedName>
    <alternativeName>
        <fullName evidence="10">Undecaprenyl-PP-MurNAc-pentapeptide-UDPGlcNAc GlcNAc transferase</fullName>
    </alternativeName>
</protein>
<dbReference type="SUPFAM" id="SSF53756">
    <property type="entry name" value="UDP-Glycosyltransferase/glycogen phosphorylase"/>
    <property type="match status" value="1"/>
</dbReference>
<dbReference type="RefSeq" id="WP_027201026.1">
    <property type="nucleotide sequence ID" value="NZ_CALBWO010000038.1"/>
</dbReference>
<dbReference type="STRING" id="1121130.GCA_000519105_02288"/>
<evidence type="ECO:0000313" key="15">
    <source>
        <dbReference type="Proteomes" id="UP000283589"/>
    </source>
</evidence>
<dbReference type="GO" id="GO:0005886">
    <property type="term" value="C:plasma membrane"/>
    <property type="evidence" value="ECO:0007669"/>
    <property type="project" value="UniProtKB-SubCell"/>
</dbReference>
<dbReference type="EMBL" id="CP069450">
    <property type="protein sequence ID" value="QRO49032.1"/>
    <property type="molecule type" value="Genomic_DNA"/>
</dbReference>
<keyword evidence="8 10" id="KW-0131">Cell cycle</keyword>
<comment type="catalytic activity">
    <reaction evidence="10">
        <text>di-trans,octa-cis-undecaprenyl diphospho-N-acetyl-alpha-D-muramoyl-L-alanyl-D-glutamyl-meso-2,6-diaminopimeloyl-D-alanyl-D-alanine + UDP-N-acetyl-alpha-D-glucosamine = di-trans,octa-cis-undecaprenyl diphospho-[N-acetyl-alpha-D-glucosaminyl-(1-&gt;4)]-N-acetyl-alpha-D-muramoyl-L-alanyl-D-glutamyl-meso-2,6-diaminopimeloyl-D-alanyl-D-alanine + UDP + H(+)</text>
        <dbReference type="Rhea" id="RHEA:31227"/>
        <dbReference type="ChEBI" id="CHEBI:15378"/>
        <dbReference type="ChEBI" id="CHEBI:57705"/>
        <dbReference type="ChEBI" id="CHEBI:58223"/>
        <dbReference type="ChEBI" id="CHEBI:61387"/>
        <dbReference type="ChEBI" id="CHEBI:61388"/>
        <dbReference type="EC" id="2.4.1.227"/>
    </reaction>
</comment>
<evidence type="ECO:0000256" key="2">
    <source>
        <dbReference type="ARBA" id="ARBA00022618"/>
    </source>
</evidence>
<dbReference type="HAMAP" id="MF_00033">
    <property type="entry name" value="MurG"/>
    <property type="match status" value="1"/>
</dbReference>
<comment type="pathway">
    <text evidence="10">Cell wall biogenesis; peptidoglycan biosynthesis.</text>
</comment>
<evidence type="ECO:0000259" key="12">
    <source>
        <dbReference type="Pfam" id="PF04101"/>
    </source>
</evidence>